<organism evidence="2 3">
    <name type="scientific">Stereocaulon virgatum</name>
    <dbReference type="NCBI Taxonomy" id="373712"/>
    <lineage>
        <taxon>Eukaryota</taxon>
        <taxon>Fungi</taxon>
        <taxon>Dikarya</taxon>
        <taxon>Ascomycota</taxon>
        <taxon>Pezizomycotina</taxon>
        <taxon>Lecanoromycetes</taxon>
        <taxon>OSLEUM clade</taxon>
        <taxon>Lecanoromycetidae</taxon>
        <taxon>Lecanorales</taxon>
        <taxon>Lecanorineae</taxon>
        <taxon>Stereocaulaceae</taxon>
        <taxon>Stereocaulon</taxon>
    </lineage>
</organism>
<evidence type="ECO:0000313" key="2">
    <source>
        <dbReference type="EMBL" id="KAL2040797.1"/>
    </source>
</evidence>
<evidence type="ECO:0000256" key="1">
    <source>
        <dbReference type="SAM" id="SignalP"/>
    </source>
</evidence>
<accession>A0ABR4A4F8</accession>
<keyword evidence="1" id="KW-0732">Signal</keyword>
<evidence type="ECO:0000313" key="3">
    <source>
        <dbReference type="Proteomes" id="UP001590950"/>
    </source>
</evidence>
<dbReference type="EMBL" id="JBEFKJ010000019">
    <property type="protein sequence ID" value="KAL2040797.1"/>
    <property type="molecule type" value="Genomic_DNA"/>
</dbReference>
<dbReference type="Proteomes" id="UP001590950">
    <property type="component" value="Unassembled WGS sequence"/>
</dbReference>
<comment type="caution">
    <text evidence="2">The sequence shown here is derived from an EMBL/GenBank/DDBJ whole genome shotgun (WGS) entry which is preliminary data.</text>
</comment>
<proteinExistence type="predicted"/>
<feature type="chain" id="PRO_5047286680" evidence="1">
    <location>
        <begin position="20"/>
        <end position="146"/>
    </location>
</feature>
<keyword evidence="3" id="KW-1185">Reference proteome</keyword>
<name>A0ABR4A4F8_9LECA</name>
<protein>
    <submittedName>
        <fullName evidence="2">Uncharacterized protein</fullName>
    </submittedName>
</protein>
<reference evidence="2 3" key="1">
    <citation type="submission" date="2024-09" db="EMBL/GenBank/DDBJ databases">
        <title>Rethinking Asexuality: The Enigmatic Case of Functional Sexual Genes in Lepraria (Stereocaulaceae).</title>
        <authorList>
            <person name="Doellman M."/>
            <person name="Sun Y."/>
            <person name="Barcenas-Pena A."/>
            <person name="Lumbsch H.T."/>
            <person name="Grewe F."/>
        </authorList>
    </citation>
    <scope>NUCLEOTIDE SEQUENCE [LARGE SCALE GENOMIC DNA]</scope>
    <source>
        <strain evidence="2 3">Mercado 3170</strain>
    </source>
</reference>
<gene>
    <name evidence="2" type="ORF">N7G274_006255</name>
</gene>
<feature type="signal peptide" evidence="1">
    <location>
        <begin position="1"/>
        <end position="19"/>
    </location>
</feature>
<sequence length="146" mass="15430">MHYLLHLPLLTLLTALTHAHPQPSDAPPNPASQPQGTAIGASAGILIDTWPVPSCSGPNSSYLPVYGTQIVSDTQSYKLSRALGLNEQLDFSTYTPDQGAIDGVTGACTRFSETTNPDTNGHALLGGTCYSLLTGQANCFELWNRG</sequence>